<proteinExistence type="predicted"/>
<feature type="region of interest" description="Disordered" evidence="1">
    <location>
        <begin position="241"/>
        <end position="275"/>
    </location>
</feature>
<dbReference type="PANTHER" id="PTHR33321">
    <property type="match status" value="1"/>
</dbReference>
<feature type="compositionally biased region" description="Basic and acidic residues" evidence="1">
    <location>
        <begin position="257"/>
        <end position="268"/>
    </location>
</feature>
<evidence type="ECO:0000256" key="1">
    <source>
        <dbReference type="SAM" id="MobiDB-lite"/>
    </source>
</evidence>
<evidence type="ECO:0000313" key="3">
    <source>
        <dbReference type="Proteomes" id="UP001456524"/>
    </source>
</evidence>
<keyword evidence="3" id="KW-1185">Reference proteome</keyword>
<sequence length="275" mass="31161">MAPTPVYFQLAMSPAVSTSTLASKKHLSKHKPLLRLELRDLRHDGTKAFFDHLDATSVVDEAVSGVLDWLYSPHSIIPPVRSITLVLRSMGGVAYTTGIDLDPDHHKEIHFNLDYIKGITKERRKDEMLGVIRHEMVHCWQWNALGTAPGGLIEGIADYVRLRSGFVPPHWKQSADGDWDAGYQHTGYFLDYLEKTYGDGSVIAINEALRSKEYCEEKLWDELFGKSIQKLWKEYSHALDRKHGDKDKDKDDDEACPEEKEKEKEKADPSVSVGA</sequence>
<dbReference type="Pfam" id="PF04450">
    <property type="entry name" value="BSP"/>
    <property type="match status" value="1"/>
</dbReference>
<dbReference type="EMBL" id="JBBWUH010000008">
    <property type="protein sequence ID" value="KAK8159475.1"/>
    <property type="molecule type" value="Genomic_DNA"/>
</dbReference>
<gene>
    <name evidence="2" type="ORF">IWX90DRAFT_301607</name>
</gene>
<protein>
    <submittedName>
        <fullName evidence="2">Peptidase of plants and bacteria-domain-containing protein</fullName>
    </submittedName>
</protein>
<reference evidence="2 3" key="1">
    <citation type="journal article" date="2022" name="G3 (Bethesda)">
        <title>Enemy or ally: a genomic approach to elucidate the lifestyle of Phyllosticta citrichinaensis.</title>
        <authorList>
            <person name="Buijs V.A."/>
            <person name="Groenewald J.Z."/>
            <person name="Haridas S."/>
            <person name="LaButti K.M."/>
            <person name="Lipzen A."/>
            <person name="Martin F.M."/>
            <person name="Barry K."/>
            <person name="Grigoriev I.V."/>
            <person name="Crous P.W."/>
            <person name="Seidl M.F."/>
        </authorList>
    </citation>
    <scope>NUCLEOTIDE SEQUENCE [LARGE SCALE GENOMIC DNA]</scope>
    <source>
        <strain evidence="2 3">CBS 129764</strain>
    </source>
</reference>
<organism evidence="2 3">
    <name type="scientific">Phyllosticta citrichinensis</name>
    <dbReference type="NCBI Taxonomy" id="1130410"/>
    <lineage>
        <taxon>Eukaryota</taxon>
        <taxon>Fungi</taxon>
        <taxon>Dikarya</taxon>
        <taxon>Ascomycota</taxon>
        <taxon>Pezizomycotina</taxon>
        <taxon>Dothideomycetes</taxon>
        <taxon>Dothideomycetes incertae sedis</taxon>
        <taxon>Botryosphaeriales</taxon>
        <taxon>Phyllostictaceae</taxon>
        <taxon>Phyllosticta</taxon>
    </lineage>
</organism>
<name>A0ABR1XL54_9PEZI</name>
<dbReference type="InterPro" id="IPR007541">
    <property type="entry name" value="Uncharacterised_BSP"/>
</dbReference>
<dbReference type="Proteomes" id="UP001456524">
    <property type="component" value="Unassembled WGS sequence"/>
</dbReference>
<evidence type="ECO:0000313" key="2">
    <source>
        <dbReference type="EMBL" id="KAK8159475.1"/>
    </source>
</evidence>
<comment type="caution">
    <text evidence="2">The sequence shown here is derived from an EMBL/GenBank/DDBJ whole genome shotgun (WGS) entry which is preliminary data.</text>
</comment>
<accession>A0ABR1XL54</accession>
<dbReference type="PANTHER" id="PTHR33321:SF12">
    <property type="entry name" value="PLANT BASIC SECRETORY PROTEIN (BSP) FAMILY PROTEIN"/>
    <property type="match status" value="1"/>
</dbReference>